<organism evidence="10 11">
    <name type="scientific">Mytilus edulis</name>
    <name type="common">Blue mussel</name>
    <dbReference type="NCBI Taxonomy" id="6550"/>
    <lineage>
        <taxon>Eukaryota</taxon>
        <taxon>Metazoa</taxon>
        <taxon>Spiralia</taxon>
        <taxon>Lophotrochozoa</taxon>
        <taxon>Mollusca</taxon>
        <taxon>Bivalvia</taxon>
        <taxon>Autobranchia</taxon>
        <taxon>Pteriomorphia</taxon>
        <taxon>Mytilida</taxon>
        <taxon>Mytiloidea</taxon>
        <taxon>Mytilidae</taxon>
        <taxon>Mytilinae</taxon>
        <taxon>Mytilus</taxon>
    </lineage>
</organism>
<gene>
    <name evidence="10" type="ORF">MEDL_11436</name>
</gene>
<evidence type="ECO:0000256" key="4">
    <source>
        <dbReference type="ARBA" id="ARBA00022833"/>
    </source>
</evidence>
<keyword evidence="4" id="KW-0862">Zinc</keyword>
<protein>
    <recommendedName>
        <fullName evidence="12">BTB domain-containing protein</fullName>
    </recommendedName>
</protein>
<evidence type="ECO:0000313" key="11">
    <source>
        <dbReference type="Proteomes" id="UP000683360"/>
    </source>
</evidence>
<proteinExistence type="predicted"/>
<keyword evidence="2" id="KW-0677">Repeat</keyword>
<keyword evidence="1" id="KW-0479">Metal-binding</keyword>
<name>A0A8S3QM07_MYTED</name>
<evidence type="ECO:0000259" key="8">
    <source>
        <dbReference type="PROSITE" id="PS50097"/>
    </source>
</evidence>
<evidence type="ECO:0000256" key="7">
    <source>
        <dbReference type="SAM" id="MobiDB-lite"/>
    </source>
</evidence>
<dbReference type="Proteomes" id="UP000683360">
    <property type="component" value="Unassembled WGS sequence"/>
</dbReference>
<feature type="domain" description="C2H2-type" evidence="9">
    <location>
        <begin position="456"/>
        <end position="485"/>
    </location>
</feature>
<dbReference type="SUPFAM" id="SSF54695">
    <property type="entry name" value="POZ domain"/>
    <property type="match status" value="1"/>
</dbReference>
<dbReference type="EMBL" id="CAJPWZ010000561">
    <property type="protein sequence ID" value="CAG2196601.1"/>
    <property type="molecule type" value="Genomic_DNA"/>
</dbReference>
<evidence type="ECO:0000256" key="3">
    <source>
        <dbReference type="ARBA" id="ARBA00022771"/>
    </source>
</evidence>
<evidence type="ECO:0000259" key="9">
    <source>
        <dbReference type="PROSITE" id="PS50157"/>
    </source>
</evidence>
<sequence>MEGSYFIPSHAEDLTKCMYELQQDGTFCDAGLECKDGVIFVHKLVLMACRSPYLRNQLATESQGTRVYVSLKNYSLKTVCCLVQTLYTGQSNISKENEVKFRLLCETIGLDNIKSEAEHFIQLDQNVNEVESINPFCAVQVEEEIIEYQDGIKCTALVASANHGPDDNLVDSTITVDNVEDLNNEISDVKVDGDTVKINQDLEVEREANKSLNPPTIRETRSSKRRKIYHTDNTSQVKDNATSANVAEILAIAKQLSGKDEDQPSKSASTCLDQTQSSLCSLCKKEFVNEGENVTDPTKTVCTECIVLFSEETNHDREMETKPDQTQSYNSEDAGENSEKDSVDLEEECLKKTCEEGSPLPDHISLEEDDSDPLPLLQQQIVNEINDEISDRRLRNKSQPDIGKEETGETNQEMLWHCKKCEFSTCDKKEQEKHRKHHSYLERKLRMSELYKYQKYFCHLCGNKYKSEDGLQNHKKSCIRTSHYGYVGLAGVQLVLWKNLPYKNICYGTNHKVF</sequence>
<feature type="domain" description="BTB" evidence="8">
    <location>
        <begin position="28"/>
        <end position="95"/>
    </location>
</feature>
<dbReference type="InterPro" id="IPR011333">
    <property type="entry name" value="SKP1/BTB/POZ_sf"/>
</dbReference>
<dbReference type="GO" id="GO:0005634">
    <property type="term" value="C:nucleus"/>
    <property type="evidence" value="ECO:0007669"/>
    <property type="project" value="TreeGrafter"/>
</dbReference>
<accession>A0A8S3QM07</accession>
<feature type="region of interest" description="Disordered" evidence="7">
    <location>
        <begin position="314"/>
        <end position="342"/>
    </location>
</feature>
<keyword evidence="11" id="KW-1185">Reference proteome</keyword>
<dbReference type="GO" id="GO:0000981">
    <property type="term" value="F:DNA-binding transcription factor activity, RNA polymerase II-specific"/>
    <property type="evidence" value="ECO:0007669"/>
    <property type="project" value="TreeGrafter"/>
</dbReference>
<evidence type="ECO:0000256" key="6">
    <source>
        <dbReference type="PROSITE-ProRule" id="PRU00042"/>
    </source>
</evidence>
<dbReference type="GO" id="GO:0008270">
    <property type="term" value="F:zinc ion binding"/>
    <property type="evidence" value="ECO:0007669"/>
    <property type="project" value="UniProtKB-KW"/>
</dbReference>
<dbReference type="SMART" id="SM00225">
    <property type="entry name" value="BTB"/>
    <property type="match status" value="1"/>
</dbReference>
<feature type="compositionally biased region" description="Basic and acidic residues" evidence="7">
    <location>
        <begin position="314"/>
        <end position="323"/>
    </location>
</feature>
<dbReference type="PROSITE" id="PS50157">
    <property type="entry name" value="ZINC_FINGER_C2H2_2"/>
    <property type="match status" value="1"/>
</dbReference>
<keyword evidence="3 6" id="KW-0863">Zinc-finger</keyword>
<dbReference type="Gene3D" id="3.30.710.10">
    <property type="entry name" value="Potassium Channel Kv1.1, Chain A"/>
    <property type="match status" value="1"/>
</dbReference>
<comment type="caution">
    <text evidence="10">The sequence shown here is derived from an EMBL/GenBank/DDBJ whole genome shotgun (WGS) entry which is preliminary data.</text>
</comment>
<evidence type="ECO:0000256" key="5">
    <source>
        <dbReference type="ARBA" id="ARBA00023242"/>
    </source>
</evidence>
<evidence type="ECO:0000313" key="10">
    <source>
        <dbReference type="EMBL" id="CAG2196601.1"/>
    </source>
</evidence>
<dbReference type="InterPro" id="IPR000210">
    <property type="entry name" value="BTB/POZ_dom"/>
</dbReference>
<dbReference type="PANTHER" id="PTHR24394">
    <property type="entry name" value="ZINC FINGER PROTEIN"/>
    <property type="match status" value="1"/>
</dbReference>
<evidence type="ECO:0008006" key="12">
    <source>
        <dbReference type="Google" id="ProtNLM"/>
    </source>
</evidence>
<dbReference type="Pfam" id="PF00651">
    <property type="entry name" value="BTB"/>
    <property type="match status" value="1"/>
</dbReference>
<dbReference type="PANTHER" id="PTHR24394:SF29">
    <property type="entry name" value="MYONEURIN"/>
    <property type="match status" value="1"/>
</dbReference>
<dbReference type="OrthoDB" id="6482909at2759"/>
<dbReference type="InterPro" id="IPR013087">
    <property type="entry name" value="Znf_C2H2_type"/>
</dbReference>
<evidence type="ECO:0000256" key="2">
    <source>
        <dbReference type="ARBA" id="ARBA00022737"/>
    </source>
</evidence>
<evidence type="ECO:0000256" key="1">
    <source>
        <dbReference type="ARBA" id="ARBA00022723"/>
    </source>
</evidence>
<reference evidence="10" key="1">
    <citation type="submission" date="2021-03" db="EMBL/GenBank/DDBJ databases">
        <authorList>
            <person name="Bekaert M."/>
        </authorList>
    </citation>
    <scope>NUCLEOTIDE SEQUENCE</scope>
</reference>
<feature type="region of interest" description="Disordered" evidence="7">
    <location>
        <begin position="389"/>
        <end position="409"/>
    </location>
</feature>
<dbReference type="AlphaFoldDB" id="A0A8S3QM07"/>
<dbReference type="PROSITE" id="PS50097">
    <property type="entry name" value="BTB"/>
    <property type="match status" value="1"/>
</dbReference>
<keyword evidence="5" id="KW-0539">Nucleus</keyword>